<evidence type="ECO:0000256" key="1">
    <source>
        <dbReference type="SAM" id="MobiDB-lite"/>
    </source>
</evidence>
<dbReference type="PATRIC" id="fig|401562.4.peg.2455"/>
<accession>A0A175RMR1</accession>
<reference evidence="2 3" key="1">
    <citation type="journal article" date="2016" name="Front. Microbiol.">
        <title>Genomic Resource of Rice Seed Associated Bacteria.</title>
        <authorList>
            <person name="Midha S."/>
            <person name="Bansal K."/>
            <person name="Sharma S."/>
            <person name="Kumar N."/>
            <person name="Patil P.P."/>
            <person name="Chaudhry V."/>
            <person name="Patil P.B."/>
        </authorList>
    </citation>
    <scope>NUCLEOTIDE SEQUENCE [LARGE SCALE GENOMIC DNA]</scope>
    <source>
        <strain evidence="2 3">NS365</strain>
    </source>
</reference>
<proteinExistence type="predicted"/>
<dbReference type="AlphaFoldDB" id="A0A175RMR1"/>
<protein>
    <submittedName>
        <fullName evidence="2">Uncharacterized protein</fullName>
    </submittedName>
</protein>
<evidence type="ECO:0000313" key="3">
    <source>
        <dbReference type="Proteomes" id="UP000078529"/>
    </source>
</evidence>
<dbReference type="RefSeq" id="WP_058600774.1">
    <property type="nucleotide sequence ID" value="NZ_LDQA01000028.1"/>
</dbReference>
<name>A0A175RMR1_9HYPH</name>
<dbReference type="EMBL" id="LDQA01000028">
    <property type="protein sequence ID" value="KTR05010.1"/>
    <property type="molecule type" value="Genomic_DNA"/>
</dbReference>
<dbReference type="Proteomes" id="UP000078529">
    <property type="component" value="Unassembled WGS sequence"/>
</dbReference>
<sequence length="135" mass="14324">MADIDEQAFQSVLKQFRGGERALAGRRASLLIYSGKKPNTKLLDRFTEELPEIGRYLSNDGITPPAEDNGGNPLAEDAGTVDQGNNASNVSDDQAKDEQAAIDEHVGGEPEDKLNPEAAGVDDGAVKTGKSGRKN</sequence>
<organism evidence="2 3">
    <name type="scientific">Aureimonas ureilytica</name>
    <dbReference type="NCBI Taxonomy" id="401562"/>
    <lineage>
        <taxon>Bacteria</taxon>
        <taxon>Pseudomonadati</taxon>
        <taxon>Pseudomonadota</taxon>
        <taxon>Alphaproteobacteria</taxon>
        <taxon>Hyphomicrobiales</taxon>
        <taxon>Aurantimonadaceae</taxon>
        <taxon>Aureimonas</taxon>
    </lineage>
</organism>
<comment type="caution">
    <text evidence="2">The sequence shown here is derived from an EMBL/GenBank/DDBJ whole genome shotgun (WGS) entry which is preliminary data.</text>
</comment>
<feature type="compositionally biased region" description="Polar residues" evidence="1">
    <location>
        <begin position="82"/>
        <end position="92"/>
    </location>
</feature>
<keyword evidence="3" id="KW-1185">Reference proteome</keyword>
<evidence type="ECO:0000313" key="2">
    <source>
        <dbReference type="EMBL" id="KTR05010.1"/>
    </source>
</evidence>
<feature type="compositionally biased region" description="Basic and acidic residues" evidence="1">
    <location>
        <begin position="93"/>
        <end position="115"/>
    </location>
</feature>
<gene>
    <name evidence="2" type="ORF">NS365_13360</name>
</gene>
<feature type="region of interest" description="Disordered" evidence="1">
    <location>
        <begin position="56"/>
        <end position="135"/>
    </location>
</feature>